<evidence type="ECO:0000313" key="2">
    <source>
        <dbReference type="EnsemblPlants" id="AET6Gv20812400.10"/>
    </source>
</evidence>
<dbReference type="AlphaFoldDB" id="A0A453PQ56"/>
<reference evidence="2" key="5">
    <citation type="journal article" date="2021" name="G3 (Bethesda)">
        <title>Aegilops tauschii genome assembly Aet v5.0 features greater sequence contiguity and improved annotation.</title>
        <authorList>
            <person name="Wang L."/>
            <person name="Zhu T."/>
            <person name="Rodriguez J.C."/>
            <person name="Deal K.R."/>
            <person name="Dubcovsky J."/>
            <person name="McGuire P.E."/>
            <person name="Lux T."/>
            <person name="Spannagl M."/>
            <person name="Mayer K.F.X."/>
            <person name="Baldrich P."/>
            <person name="Meyers B.C."/>
            <person name="Huo N."/>
            <person name="Gu Y.Q."/>
            <person name="Zhou H."/>
            <person name="Devos K.M."/>
            <person name="Bennetzen J.L."/>
            <person name="Unver T."/>
            <person name="Budak H."/>
            <person name="Gulick P.J."/>
            <person name="Galiba G."/>
            <person name="Kalapos B."/>
            <person name="Nelson D.R."/>
            <person name="Li P."/>
            <person name="You F.M."/>
            <person name="Luo M.C."/>
            <person name="Dvorak J."/>
        </authorList>
    </citation>
    <scope>NUCLEOTIDE SEQUENCE [LARGE SCALE GENOMIC DNA]</scope>
    <source>
        <strain evidence="2">cv. AL8/78</strain>
    </source>
</reference>
<reference evidence="2" key="3">
    <citation type="journal article" date="2017" name="Nature">
        <title>Genome sequence of the progenitor of the wheat D genome Aegilops tauschii.</title>
        <authorList>
            <person name="Luo M.C."/>
            <person name="Gu Y.Q."/>
            <person name="Puiu D."/>
            <person name="Wang H."/>
            <person name="Twardziok S.O."/>
            <person name="Deal K.R."/>
            <person name="Huo N."/>
            <person name="Zhu T."/>
            <person name="Wang L."/>
            <person name="Wang Y."/>
            <person name="McGuire P.E."/>
            <person name="Liu S."/>
            <person name="Long H."/>
            <person name="Ramasamy R.K."/>
            <person name="Rodriguez J.C."/>
            <person name="Van S.L."/>
            <person name="Yuan L."/>
            <person name="Wang Z."/>
            <person name="Xia Z."/>
            <person name="Xiao L."/>
            <person name="Anderson O.D."/>
            <person name="Ouyang S."/>
            <person name="Liang Y."/>
            <person name="Zimin A.V."/>
            <person name="Pertea G."/>
            <person name="Qi P."/>
            <person name="Bennetzen J.L."/>
            <person name="Dai X."/>
            <person name="Dawson M.W."/>
            <person name="Muller H.G."/>
            <person name="Kugler K."/>
            <person name="Rivarola-Duarte L."/>
            <person name="Spannagl M."/>
            <person name="Mayer K.F.X."/>
            <person name="Lu F.H."/>
            <person name="Bevan M.W."/>
            <person name="Leroy P."/>
            <person name="Li P."/>
            <person name="You F.M."/>
            <person name="Sun Q."/>
            <person name="Liu Z."/>
            <person name="Lyons E."/>
            <person name="Wicker T."/>
            <person name="Salzberg S.L."/>
            <person name="Devos K.M."/>
            <person name="Dvorak J."/>
        </authorList>
    </citation>
    <scope>NUCLEOTIDE SEQUENCE [LARGE SCALE GENOMIC DNA]</scope>
    <source>
        <strain evidence="2">cv. AL8/78</strain>
    </source>
</reference>
<name>A0A453PQ56_AEGTS</name>
<keyword evidence="1" id="KW-1133">Transmembrane helix</keyword>
<keyword evidence="3" id="KW-1185">Reference proteome</keyword>
<reference evidence="3" key="2">
    <citation type="journal article" date="2017" name="Nat. Plants">
        <title>The Aegilops tauschii genome reveals multiple impacts of transposons.</title>
        <authorList>
            <person name="Zhao G."/>
            <person name="Zou C."/>
            <person name="Li K."/>
            <person name="Wang K."/>
            <person name="Li T."/>
            <person name="Gao L."/>
            <person name="Zhang X."/>
            <person name="Wang H."/>
            <person name="Yang Z."/>
            <person name="Liu X."/>
            <person name="Jiang W."/>
            <person name="Mao L."/>
            <person name="Kong X."/>
            <person name="Jiao Y."/>
            <person name="Jia J."/>
        </authorList>
    </citation>
    <scope>NUCLEOTIDE SEQUENCE [LARGE SCALE GENOMIC DNA]</scope>
    <source>
        <strain evidence="3">cv. AL8/78</strain>
    </source>
</reference>
<protein>
    <submittedName>
        <fullName evidence="2">Uncharacterized protein</fullName>
    </submittedName>
</protein>
<keyword evidence="1" id="KW-0472">Membrane</keyword>
<sequence length="58" mass="6649">CVERRNAGEQWQLGVLASQEVGPYADRAVCLTIFLVMHACMETKFFFIFLLFSFSPVM</sequence>
<dbReference type="Proteomes" id="UP000015105">
    <property type="component" value="Chromosome 6D"/>
</dbReference>
<evidence type="ECO:0000313" key="3">
    <source>
        <dbReference type="Proteomes" id="UP000015105"/>
    </source>
</evidence>
<feature type="transmembrane region" description="Helical" evidence="1">
    <location>
        <begin position="28"/>
        <end position="52"/>
    </location>
</feature>
<organism evidence="2 3">
    <name type="scientific">Aegilops tauschii subsp. strangulata</name>
    <name type="common">Goatgrass</name>
    <dbReference type="NCBI Taxonomy" id="200361"/>
    <lineage>
        <taxon>Eukaryota</taxon>
        <taxon>Viridiplantae</taxon>
        <taxon>Streptophyta</taxon>
        <taxon>Embryophyta</taxon>
        <taxon>Tracheophyta</taxon>
        <taxon>Spermatophyta</taxon>
        <taxon>Magnoliopsida</taxon>
        <taxon>Liliopsida</taxon>
        <taxon>Poales</taxon>
        <taxon>Poaceae</taxon>
        <taxon>BOP clade</taxon>
        <taxon>Pooideae</taxon>
        <taxon>Triticodae</taxon>
        <taxon>Triticeae</taxon>
        <taxon>Triticinae</taxon>
        <taxon>Aegilops</taxon>
    </lineage>
</organism>
<reference evidence="2" key="4">
    <citation type="submission" date="2019-03" db="UniProtKB">
        <authorList>
            <consortium name="EnsemblPlants"/>
        </authorList>
    </citation>
    <scope>IDENTIFICATION</scope>
</reference>
<reference evidence="3" key="1">
    <citation type="journal article" date="2014" name="Science">
        <title>Ancient hybridizations among the ancestral genomes of bread wheat.</title>
        <authorList>
            <consortium name="International Wheat Genome Sequencing Consortium,"/>
            <person name="Marcussen T."/>
            <person name="Sandve S.R."/>
            <person name="Heier L."/>
            <person name="Spannagl M."/>
            <person name="Pfeifer M."/>
            <person name="Jakobsen K.S."/>
            <person name="Wulff B.B."/>
            <person name="Steuernagel B."/>
            <person name="Mayer K.F."/>
            <person name="Olsen O.A."/>
        </authorList>
    </citation>
    <scope>NUCLEOTIDE SEQUENCE [LARGE SCALE GENOMIC DNA]</scope>
    <source>
        <strain evidence="3">cv. AL8/78</strain>
    </source>
</reference>
<evidence type="ECO:0000256" key="1">
    <source>
        <dbReference type="SAM" id="Phobius"/>
    </source>
</evidence>
<proteinExistence type="predicted"/>
<dbReference type="Gramene" id="AET6Gv20812400.10">
    <property type="protein sequence ID" value="AET6Gv20812400.10"/>
    <property type="gene ID" value="AET6Gv20812400"/>
</dbReference>
<dbReference type="EnsemblPlants" id="AET6Gv20812400.10">
    <property type="protein sequence ID" value="AET6Gv20812400.10"/>
    <property type="gene ID" value="AET6Gv20812400"/>
</dbReference>
<accession>A0A453PQ56</accession>
<keyword evidence="1" id="KW-0812">Transmembrane</keyword>